<sequence length="446" mass="49445">MVCWPASYSQTEWFSPLDATSDTMPARAPNLSRALRWISRVRCEYPSDRKIYPAFWCDLAESSSQRTIRSCSSRGVMLVEPDQHLNSHGGEAPKLRAACENCRQSKVKCNLGAKNTCIRCLRHGLTCRYRVANRSGKPKGSKNRATLRKLGQLPEGKPALRGSEDGSTDKGLPVIEQRYVSYGVGGHMEPKKRDTSSQESPSESPRSHDANPSFHSCIPLNESTAMEYTSSYGDSLPSADLMNTQTSMSPTFLQKEFITKGLTSFPLAVHIPSALQLTCDCGEALGFHTNQLRHMTADPVHLRFDQSLQAIQAALSVGRIFLQCTGCHKDNPSLLLSVSVLDLTLQLFEYWMSYEFAAGVERLVWPGPVGYGEYEMCPEETRRVQRFLLQGRLRQAQEVLGLLKETVELSGSGGIDGGWLRQLIEGYETSMEAFLQSLGGCICSNP</sequence>
<dbReference type="GO" id="GO:0009893">
    <property type="term" value="P:positive regulation of metabolic process"/>
    <property type="evidence" value="ECO:0007669"/>
    <property type="project" value="UniProtKB-ARBA"/>
</dbReference>
<dbReference type="InterPro" id="IPR050675">
    <property type="entry name" value="OAF3"/>
</dbReference>
<name>A0A5M9MGR6_9EURO</name>
<dbReference type="Gene3D" id="4.10.240.10">
    <property type="entry name" value="Zn(2)-C6 fungal-type DNA-binding domain"/>
    <property type="match status" value="1"/>
</dbReference>
<evidence type="ECO:0000313" key="8">
    <source>
        <dbReference type="EMBL" id="KAA8646172.1"/>
    </source>
</evidence>
<dbReference type="Pfam" id="PF00172">
    <property type="entry name" value="Zn_clus"/>
    <property type="match status" value="1"/>
</dbReference>
<proteinExistence type="predicted"/>
<gene>
    <name evidence="8" type="ORF">ATNIH1004_007598</name>
</gene>
<dbReference type="PANTHER" id="PTHR31069:SF31">
    <property type="entry name" value="MONODICTYPHENONE CLUSTER TRANSCRIPTION FACTOR-RELATED"/>
    <property type="match status" value="1"/>
</dbReference>
<dbReference type="SMART" id="SM00066">
    <property type="entry name" value="GAL4"/>
    <property type="match status" value="1"/>
</dbReference>
<keyword evidence="5" id="KW-0539">Nucleus</keyword>
<keyword evidence="3" id="KW-0238">DNA-binding</keyword>
<dbReference type="VEuPathDB" id="FungiDB:EYZ11_001532"/>
<dbReference type="AlphaFoldDB" id="A0A5M9MGR6"/>
<dbReference type="GeneID" id="54330300"/>
<dbReference type="SUPFAM" id="SSF57701">
    <property type="entry name" value="Zn2/Cys6 DNA-binding domain"/>
    <property type="match status" value="1"/>
</dbReference>
<dbReference type="CDD" id="cd00067">
    <property type="entry name" value="GAL4"/>
    <property type="match status" value="1"/>
</dbReference>
<accession>A0A5M9MGR6</accession>
<evidence type="ECO:0000256" key="1">
    <source>
        <dbReference type="ARBA" id="ARBA00022833"/>
    </source>
</evidence>
<dbReference type="RefSeq" id="XP_033425533.1">
    <property type="nucleotide sequence ID" value="XM_033572218.1"/>
</dbReference>
<keyword evidence="2" id="KW-0805">Transcription regulation</keyword>
<keyword evidence="1" id="KW-0862">Zinc</keyword>
<evidence type="ECO:0000256" key="6">
    <source>
        <dbReference type="SAM" id="MobiDB-lite"/>
    </source>
</evidence>
<evidence type="ECO:0000259" key="7">
    <source>
        <dbReference type="PROSITE" id="PS50048"/>
    </source>
</evidence>
<evidence type="ECO:0000256" key="3">
    <source>
        <dbReference type="ARBA" id="ARBA00023125"/>
    </source>
</evidence>
<feature type="region of interest" description="Disordered" evidence="6">
    <location>
        <begin position="133"/>
        <end position="216"/>
    </location>
</feature>
<feature type="compositionally biased region" description="Basic residues" evidence="6">
    <location>
        <begin position="136"/>
        <end position="147"/>
    </location>
</feature>
<organism evidence="8 9">
    <name type="scientific">Aspergillus tanneri</name>
    <dbReference type="NCBI Taxonomy" id="1220188"/>
    <lineage>
        <taxon>Eukaryota</taxon>
        <taxon>Fungi</taxon>
        <taxon>Dikarya</taxon>
        <taxon>Ascomycota</taxon>
        <taxon>Pezizomycotina</taxon>
        <taxon>Eurotiomycetes</taxon>
        <taxon>Eurotiomycetidae</taxon>
        <taxon>Eurotiales</taxon>
        <taxon>Aspergillaceae</taxon>
        <taxon>Aspergillus</taxon>
        <taxon>Aspergillus subgen. Circumdati</taxon>
    </lineage>
</organism>
<dbReference type="GO" id="GO:0003677">
    <property type="term" value="F:DNA binding"/>
    <property type="evidence" value="ECO:0007669"/>
    <property type="project" value="UniProtKB-KW"/>
</dbReference>
<comment type="caution">
    <text evidence="8">The sequence shown here is derived from an EMBL/GenBank/DDBJ whole genome shotgun (WGS) entry which is preliminary data.</text>
</comment>
<dbReference type="EMBL" id="QUQM01000007">
    <property type="protein sequence ID" value="KAA8646172.1"/>
    <property type="molecule type" value="Genomic_DNA"/>
</dbReference>
<evidence type="ECO:0000256" key="4">
    <source>
        <dbReference type="ARBA" id="ARBA00023163"/>
    </source>
</evidence>
<evidence type="ECO:0000313" key="9">
    <source>
        <dbReference type="Proteomes" id="UP000324241"/>
    </source>
</evidence>
<reference evidence="8 9" key="1">
    <citation type="submission" date="2019-08" db="EMBL/GenBank/DDBJ databases">
        <title>The genome sequence of a newly discovered highly antifungal drug resistant Aspergillus species, Aspergillus tanneri NIH 1004.</title>
        <authorList>
            <person name="Mounaud S."/>
            <person name="Singh I."/>
            <person name="Joardar V."/>
            <person name="Pakala S."/>
            <person name="Pakala S."/>
            <person name="Venepally P."/>
            <person name="Chung J.K."/>
            <person name="Losada L."/>
            <person name="Nierman W.C."/>
        </authorList>
    </citation>
    <scope>NUCLEOTIDE SEQUENCE [LARGE SCALE GENOMIC DNA]</scope>
    <source>
        <strain evidence="8 9">NIH1004</strain>
    </source>
</reference>
<keyword evidence="4" id="KW-0804">Transcription</keyword>
<dbReference type="InterPro" id="IPR036864">
    <property type="entry name" value="Zn2-C6_fun-type_DNA-bd_sf"/>
</dbReference>
<dbReference type="InterPro" id="IPR001138">
    <property type="entry name" value="Zn2Cys6_DnaBD"/>
</dbReference>
<dbReference type="PANTHER" id="PTHR31069">
    <property type="entry name" value="OLEATE-ACTIVATED TRANSCRIPTION FACTOR 1-RELATED"/>
    <property type="match status" value="1"/>
</dbReference>
<dbReference type="PROSITE" id="PS50048">
    <property type="entry name" value="ZN2_CY6_FUNGAL_2"/>
    <property type="match status" value="1"/>
</dbReference>
<dbReference type="GO" id="GO:0008270">
    <property type="term" value="F:zinc ion binding"/>
    <property type="evidence" value="ECO:0007669"/>
    <property type="project" value="InterPro"/>
</dbReference>
<evidence type="ECO:0000256" key="2">
    <source>
        <dbReference type="ARBA" id="ARBA00023015"/>
    </source>
</evidence>
<evidence type="ECO:0000256" key="5">
    <source>
        <dbReference type="ARBA" id="ARBA00023242"/>
    </source>
</evidence>
<dbReference type="PROSITE" id="PS00463">
    <property type="entry name" value="ZN2_CY6_FUNGAL_1"/>
    <property type="match status" value="1"/>
</dbReference>
<dbReference type="GO" id="GO:0000981">
    <property type="term" value="F:DNA-binding transcription factor activity, RNA polymerase II-specific"/>
    <property type="evidence" value="ECO:0007669"/>
    <property type="project" value="InterPro"/>
</dbReference>
<dbReference type="OrthoDB" id="1393670at2759"/>
<feature type="domain" description="Zn(2)-C6 fungal-type" evidence="7">
    <location>
        <begin position="98"/>
        <end position="129"/>
    </location>
</feature>
<dbReference type="Proteomes" id="UP000324241">
    <property type="component" value="Unassembled WGS sequence"/>
</dbReference>
<protein>
    <recommendedName>
        <fullName evidence="7">Zn(2)-C6 fungal-type domain-containing protein</fullName>
    </recommendedName>
</protein>